<dbReference type="KEGG" id="sus:Acid_2951"/>
<gene>
    <name evidence="1" type="ordered locus">Acid_2951</name>
</gene>
<organism evidence="1">
    <name type="scientific">Solibacter usitatus (strain Ellin6076)</name>
    <dbReference type="NCBI Taxonomy" id="234267"/>
    <lineage>
        <taxon>Bacteria</taxon>
        <taxon>Pseudomonadati</taxon>
        <taxon>Acidobacteriota</taxon>
        <taxon>Terriglobia</taxon>
        <taxon>Bryobacterales</taxon>
        <taxon>Solibacteraceae</taxon>
        <taxon>Candidatus Solibacter</taxon>
    </lineage>
</organism>
<dbReference type="AlphaFoldDB" id="Q023B1"/>
<evidence type="ECO:0000313" key="1">
    <source>
        <dbReference type="EMBL" id="ABJ83935.1"/>
    </source>
</evidence>
<protein>
    <submittedName>
        <fullName evidence="1">Uncharacterized protein</fullName>
    </submittedName>
</protein>
<reference evidence="1" key="1">
    <citation type="submission" date="2006-10" db="EMBL/GenBank/DDBJ databases">
        <title>Complete sequence of Solibacter usitatus Ellin6076.</title>
        <authorList>
            <consortium name="US DOE Joint Genome Institute"/>
            <person name="Copeland A."/>
            <person name="Lucas S."/>
            <person name="Lapidus A."/>
            <person name="Barry K."/>
            <person name="Detter J.C."/>
            <person name="Glavina del Rio T."/>
            <person name="Hammon N."/>
            <person name="Israni S."/>
            <person name="Dalin E."/>
            <person name="Tice H."/>
            <person name="Pitluck S."/>
            <person name="Thompson L.S."/>
            <person name="Brettin T."/>
            <person name="Bruce D."/>
            <person name="Han C."/>
            <person name="Tapia R."/>
            <person name="Gilna P."/>
            <person name="Schmutz J."/>
            <person name="Larimer F."/>
            <person name="Land M."/>
            <person name="Hauser L."/>
            <person name="Kyrpides N."/>
            <person name="Mikhailova N."/>
            <person name="Janssen P.H."/>
            <person name="Kuske C.R."/>
            <person name="Richardson P."/>
        </authorList>
    </citation>
    <scope>NUCLEOTIDE SEQUENCE</scope>
    <source>
        <strain evidence="1">Ellin6076</strain>
    </source>
</reference>
<accession>Q023B1</accession>
<name>Q023B1_SOLUE</name>
<sequence length="108" mass="12481">MHFRLDLRRHPCRFRKEPEHIRIPILRFRDNSLRVFLVAKAELSLGKVSQREARLQARSDEINAACSVSAFGRSESSNGSAAFTFYRCSWSGSKIKVRHSHSPVSYFK</sequence>
<proteinExistence type="predicted"/>
<dbReference type="EMBL" id="CP000473">
    <property type="protein sequence ID" value="ABJ83935.1"/>
    <property type="molecule type" value="Genomic_DNA"/>
</dbReference>
<dbReference type="InParanoid" id="Q023B1"/>
<dbReference type="HOGENOM" id="CLU_2195200_0_0_0"/>